<evidence type="ECO:0000256" key="5">
    <source>
        <dbReference type="ARBA" id="ARBA00022944"/>
    </source>
</evidence>
<evidence type="ECO:0000256" key="4">
    <source>
        <dbReference type="ARBA" id="ARBA00022679"/>
    </source>
</evidence>
<dbReference type="EC" id="2.7.8.12" evidence="7"/>
<proteinExistence type="inferred from homology"/>
<dbReference type="GO" id="GO:0047355">
    <property type="term" value="F:CDP-glycerol glycerophosphotransferase activity"/>
    <property type="evidence" value="ECO:0007669"/>
    <property type="project" value="UniProtKB-EC"/>
</dbReference>
<protein>
    <submittedName>
        <fullName evidence="7">Teichoic acid poly(Glycerol phosphate) polymerase</fullName>
        <ecNumber evidence="7">2.7.8.12</ecNumber>
    </submittedName>
</protein>
<keyword evidence="4 7" id="KW-0808">Transferase</keyword>
<accession>A0A7M1W0G0</accession>
<dbReference type="AlphaFoldDB" id="A0A7M1W0G0"/>
<dbReference type="InterPro" id="IPR051612">
    <property type="entry name" value="Teichoic_Acid_Biosynth"/>
</dbReference>
<evidence type="ECO:0000313" key="7">
    <source>
        <dbReference type="EMBL" id="QOS20435.1"/>
    </source>
</evidence>
<dbReference type="InterPro" id="IPR043148">
    <property type="entry name" value="TagF_C"/>
</dbReference>
<dbReference type="GO" id="GO:0019350">
    <property type="term" value="P:teichoic acid biosynthetic process"/>
    <property type="evidence" value="ECO:0007669"/>
    <property type="project" value="UniProtKB-KW"/>
</dbReference>
<reference evidence="7" key="1">
    <citation type="submission" date="2020-08" db="EMBL/GenBank/DDBJ databases">
        <title>Genetic structure, function and evolution of capsule biosynthesis loci in Vibrio parahaemolyticus.</title>
        <authorList>
            <person name="Li L."/>
            <person name="Bian S."/>
        </authorList>
    </citation>
    <scope>NUCLEOTIDE SEQUENCE</scope>
    <source>
        <strain evidence="7">VP355</strain>
    </source>
</reference>
<dbReference type="InterPro" id="IPR043149">
    <property type="entry name" value="TagF_N"/>
</dbReference>
<keyword evidence="3" id="KW-1003">Cell membrane</keyword>
<comment type="subcellular location">
    <subcellularLocation>
        <location evidence="1">Cell membrane</location>
        <topology evidence="1">Peripheral membrane protein</topology>
    </subcellularLocation>
</comment>
<evidence type="ECO:0000256" key="6">
    <source>
        <dbReference type="ARBA" id="ARBA00023136"/>
    </source>
</evidence>
<dbReference type="Pfam" id="PF04464">
    <property type="entry name" value="Glyphos_transf"/>
    <property type="match status" value="1"/>
</dbReference>
<keyword evidence="6" id="KW-0472">Membrane</keyword>
<evidence type="ECO:0000256" key="3">
    <source>
        <dbReference type="ARBA" id="ARBA00022475"/>
    </source>
</evidence>
<dbReference type="PANTHER" id="PTHR37316">
    <property type="entry name" value="TEICHOIC ACID GLYCEROL-PHOSPHATE PRIMASE"/>
    <property type="match status" value="1"/>
</dbReference>
<dbReference type="PANTHER" id="PTHR37316:SF3">
    <property type="entry name" value="TEICHOIC ACID GLYCEROL-PHOSPHATE TRANSFERASE"/>
    <property type="match status" value="1"/>
</dbReference>
<dbReference type="EMBL" id="MT898160">
    <property type="protein sequence ID" value="QOS20435.1"/>
    <property type="molecule type" value="Genomic_DNA"/>
</dbReference>
<dbReference type="SUPFAM" id="SSF53756">
    <property type="entry name" value="UDP-Glycosyltransferase/glycogen phosphorylase"/>
    <property type="match status" value="1"/>
</dbReference>
<dbReference type="InterPro" id="IPR007554">
    <property type="entry name" value="Glycerophosphate_synth"/>
</dbReference>
<gene>
    <name evidence="7" type="primary">tarF</name>
    <name evidence="7" type="ORF">VP355_00012</name>
</gene>
<organism evidence="7">
    <name type="scientific">Vibrio parahaemolyticus</name>
    <dbReference type="NCBI Taxonomy" id="670"/>
    <lineage>
        <taxon>Bacteria</taxon>
        <taxon>Pseudomonadati</taxon>
        <taxon>Pseudomonadota</taxon>
        <taxon>Gammaproteobacteria</taxon>
        <taxon>Vibrionales</taxon>
        <taxon>Vibrionaceae</taxon>
        <taxon>Vibrio</taxon>
    </lineage>
</organism>
<dbReference type="GO" id="GO:0005886">
    <property type="term" value="C:plasma membrane"/>
    <property type="evidence" value="ECO:0007669"/>
    <property type="project" value="UniProtKB-SubCell"/>
</dbReference>
<evidence type="ECO:0000256" key="2">
    <source>
        <dbReference type="ARBA" id="ARBA00010488"/>
    </source>
</evidence>
<keyword evidence="5" id="KW-0777">Teichoic acid biosynthesis</keyword>
<dbReference type="Gene3D" id="3.40.50.11820">
    <property type="match status" value="1"/>
</dbReference>
<sequence>MSKAKEIALFVIKIINFLVPKNKNRILFKSIPDFSGNCKALFDYLCSNHPHFDLVWAVSASDLKMGSYSGTNKMVTFGTIKFYYYYLTSGTIVTSHNELVSTSVSNQNYLSLWHGMPFKKICYLSPYDYQGMKDISVFRIATSELTRAIISASFREKANKVVITGQPRNDFLFEKKDIVESRWNISKYNQVLSYIPTFRENQADSRNIDGRYSDGLAINDVNFLRVSDFDLKEVNRYLEINNYLLLVKLHPFEELSLKDKYLGKNIKIVDSKFMMDNHLDVNHLLAFTDLLISDYSSVYFDFLILDRPIVFLVPDLNTYALSRGGFTLEPFEYWTPGAKVHSQRSLLSAVDGSFSDNDKFSTKRSEVSMLINKYNDNSNSRRVFDAFLKGGVSED</sequence>
<evidence type="ECO:0000256" key="1">
    <source>
        <dbReference type="ARBA" id="ARBA00004202"/>
    </source>
</evidence>
<comment type="similarity">
    <text evidence="2">Belongs to the CDP-glycerol glycerophosphotransferase family.</text>
</comment>
<name>A0A7M1W0G0_VIBPH</name>
<dbReference type="Gene3D" id="3.40.50.12580">
    <property type="match status" value="1"/>
</dbReference>